<sequence length="91" mass="10040">MVRTKNSDLRNVDESDAQALGKSKGKRSVSEAEAPKAKKMKDETSKEIAKWKSSLEGQKVTCERMVSTMEGADAEAKEVVKILKDSSLSFF</sequence>
<evidence type="ECO:0000256" key="1">
    <source>
        <dbReference type="SAM" id="MobiDB-lite"/>
    </source>
</evidence>
<accession>A0A7J0EMQ1</accession>
<feature type="compositionally biased region" description="Basic and acidic residues" evidence="1">
    <location>
        <begin position="28"/>
        <end position="46"/>
    </location>
</feature>
<organism evidence="2 3">
    <name type="scientific">Actinidia rufa</name>
    <dbReference type="NCBI Taxonomy" id="165716"/>
    <lineage>
        <taxon>Eukaryota</taxon>
        <taxon>Viridiplantae</taxon>
        <taxon>Streptophyta</taxon>
        <taxon>Embryophyta</taxon>
        <taxon>Tracheophyta</taxon>
        <taxon>Spermatophyta</taxon>
        <taxon>Magnoliopsida</taxon>
        <taxon>eudicotyledons</taxon>
        <taxon>Gunneridae</taxon>
        <taxon>Pentapetalae</taxon>
        <taxon>asterids</taxon>
        <taxon>Ericales</taxon>
        <taxon>Actinidiaceae</taxon>
        <taxon>Actinidia</taxon>
    </lineage>
</organism>
<dbReference type="AlphaFoldDB" id="A0A7J0EMQ1"/>
<protein>
    <submittedName>
        <fullName evidence="2">Uncharacterized protein</fullName>
    </submittedName>
</protein>
<dbReference type="Proteomes" id="UP000585474">
    <property type="component" value="Unassembled WGS sequence"/>
</dbReference>
<evidence type="ECO:0000313" key="3">
    <source>
        <dbReference type="Proteomes" id="UP000585474"/>
    </source>
</evidence>
<keyword evidence="3" id="KW-1185">Reference proteome</keyword>
<dbReference type="EMBL" id="BJWL01000005">
    <property type="protein sequence ID" value="GFY87592.1"/>
    <property type="molecule type" value="Genomic_DNA"/>
</dbReference>
<comment type="caution">
    <text evidence="2">The sequence shown here is derived from an EMBL/GenBank/DDBJ whole genome shotgun (WGS) entry which is preliminary data.</text>
</comment>
<reference evidence="2 3" key="1">
    <citation type="submission" date="2019-07" db="EMBL/GenBank/DDBJ databases">
        <title>De Novo Assembly of kiwifruit Actinidia rufa.</title>
        <authorList>
            <person name="Sugita-Konishi S."/>
            <person name="Sato K."/>
            <person name="Mori E."/>
            <person name="Abe Y."/>
            <person name="Kisaki G."/>
            <person name="Hamano K."/>
            <person name="Suezawa K."/>
            <person name="Otani M."/>
            <person name="Fukuda T."/>
            <person name="Manabe T."/>
            <person name="Gomi K."/>
            <person name="Tabuchi M."/>
            <person name="Akimitsu K."/>
            <person name="Kataoka I."/>
        </authorList>
    </citation>
    <scope>NUCLEOTIDE SEQUENCE [LARGE SCALE GENOMIC DNA]</scope>
    <source>
        <strain evidence="3">cv. Fuchu</strain>
    </source>
</reference>
<name>A0A7J0EMQ1_9ERIC</name>
<feature type="compositionally biased region" description="Basic and acidic residues" evidence="1">
    <location>
        <begin position="1"/>
        <end position="13"/>
    </location>
</feature>
<gene>
    <name evidence="2" type="ORF">Acr_05g0012310</name>
</gene>
<feature type="region of interest" description="Disordered" evidence="1">
    <location>
        <begin position="1"/>
        <end position="46"/>
    </location>
</feature>
<proteinExistence type="predicted"/>
<evidence type="ECO:0000313" key="2">
    <source>
        <dbReference type="EMBL" id="GFY87592.1"/>
    </source>
</evidence>